<evidence type="ECO:0000313" key="1">
    <source>
        <dbReference type="EMBL" id="EST43415.1"/>
    </source>
</evidence>
<gene>
    <name evidence="1" type="ORF">SS50377_16876</name>
</gene>
<dbReference type="VEuPathDB" id="GiardiaDB:SS50377_26223"/>
<accession>V6LFT8</accession>
<dbReference type="AlphaFoldDB" id="V6LFT8"/>
<sequence>MLPPQLLKYPFLGTNICGKLLYPLSSTCSGQKCLDANNHTRCNHNEDEIIHKGFWHETELINALYEGYKFGDIYETHTYQISSFNDNEYQGGDFINSQMFNQTLNSDEDDYKDETVLKQLANDCDFDYIYKDGIASIKQKR</sequence>
<name>V6LFT8_9EUKA</name>
<organism evidence="1">
    <name type="scientific">Spironucleus salmonicida</name>
    <dbReference type="NCBI Taxonomy" id="348837"/>
    <lineage>
        <taxon>Eukaryota</taxon>
        <taxon>Metamonada</taxon>
        <taxon>Diplomonadida</taxon>
        <taxon>Hexamitidae</taxon>
        <taxon>Hexamitinae</taxon>
        <taxon>Spironucleus</taxon>
    </lineage>
</organism>
<proteinExistence type="predicted"/>
<protein>
    <submittedName>
        <fullName evidence="1">Uncharacterized protein</fullName>
    </submittedName>
</protein>
<dbReference type="EMBL" id="KI546137">
    <property type="protein sequence ID" value="EST43415.1"/>
    <property type="molecule type" value="Genomic_DNA"/>
</dbReference>
<reference evidence="1" key="1">
    <citation type="journal article" date="2014" name="PLoS Genet.">
        <title>The Genome of Spironucleus salmonicida Highlights a Fish Pathogen Adapted to Fluctuating Environments.</title>
        <authorList>
            <person name="Xu F."/>
            <person name="Jerlstrom-Hultqvist J."/>
            <person name="Einarsson E."/>
            <person name="Astvaldsson A."/>
            <person name="Svard S.G."/>
            <person name="Andersson J.O."/>
        </authorList>
    </citation>
    <scope>NUCLEOTIDE SEQUENCE</scope>
</reference>